<feature type="transmembrane region" description="Helical" evidence="1">
    <location>
        <begin position="56"/>
        <end position="73"/>
    </location>
</feature>
<feature type="transmembrane region" description="Helical" evidence="1">
    <location>
        <begin position="29"/>
        <end position="49"/>
    </location>
</feature>
<dbReference type="EMBL" id="JROM01000007">
    <property type="protein sequence ID" value="KHE75462.1"/>
    <property type="molecule type" value="Genomic_DNA"/>
</dbReference>
<organism evidence="2 3">
    <name type="scientific">Kocuria marina</name>
    <dbReference type="NCBI Taxonomy" id="223184"/>
    <lineage>
        <taxon>Bacteria</taxon>
        <taxon>Bacillati</taxon>
        <taxon>Actinomycetota</taxon>
        <taxon>Actinomycetes</taxon>
        <taxon>Micrococcales</taxon>
        <taxon>Micrococcaceae</taxon>
        <taxon>Kocuria</taxon>
    </lineage>
</organism>
<dbReference type="AlphaFoldDB" id="A0A0B0DH93"/>
<evidence type="ECO:0000313" key="2">
    <source>
        <dbReference type="EMBL" id="KHE75462.1"/>
    </source>
</evidence>
<sequence>MKYARIIVAAVVALVLALTAGVIGSWAPLLVSVAMAVTIGVGWPAAAGIQARRRHNVLIAVAGTLACLLVQLVPSQRLVWLPAIIGVSFMAVCVAELVRGEGAKYRLESALASATGVLAAVAASGWIAFSRVAHDQGLSRWLTVAGVGAPLTIILVVAGARVISAAPENLRRRGMITLGVTPVALFGMVAVFATQLLAAVVA</sequence>
<feature type="transmembrane region" description="Helical" evidence="1">
    <location>
        <begin position="175"/>
        <end position="201"/>
    </location>
</feature>
<proteinExistence type="predicted"/>
<dbReference type="eggNOG" id="ENOG5032UDI">
    <property type="taxonomic scope" value="Bacteria"/>
</dbReference>
<protein>
    <submittedName>
        <fullName evidence="2">Uncharacterized protein</fullName>
    </submittedName>
</protein>
<evidence type="ECO:0000256" key="1">
    <source>
        <dbReference type="SAM" id="Phobius"/>
    </source>
</evidence>
<dbReference type="Proteomes" id="UP000030664">
    <property type="component" value="Unassembled WGS sequence"/>
</dbReference>
<keyword evidence="1" id="KW-0812">Transmembrane</keyword>
<evidence type="ECO:0000313" key="3">
    <source>
        <dbReference type="Proteomes" id="UP000030664"/>
    </source>
</evidence>
<feature type="transmembrane region" description="Helical" evidence="1">
    <location>
        <begin position="141"/>
        <end position="163"/>
    </location>
</feature>
<gene>
    <name evidence="2" type="ORF">AS25_01165</name>
</gene>
<feature type="transmembrane region" description="Helical" evidence="1">
    <location>
        <begin position="110"/>
        <end position="129"/>
    </location>
</feature>
<feature type="transmembrane region" description="Helical" evidence="1">
    <location>
        <begin position="79"/>
        <end position="98"/>
    </location>
</feature>
<keyword evidence="1" id="KW-1133">Transmembrane helix</keyword>
<accession>A0A0B0DH93</accession>
<name>A0A0B0DH93_9MICC</name>
<dbReference type="RefSeq" id="WP_035959995.1">
    <property type="nucleotide sequence ID" value="NZ_BMZV01000001.1"/>
</dbReference>
<keyword evidence="1" id="KW-0472">Membrane</keyword>
<comment type="caution">
    <text evidence="2">The sequence shown here is derived from an EMBL/GenBank/DDBJ whole genome shotgun (WGS) entry which is preliminary data.</text>
</comment>
<dbReference type="GeneID" id="93241068"/>
<dbReference type="STRING" id="223184.AS25_01165"/>
<reference evidence="2 3" key="1">
    <citation type="submission" date="2014-09" db="EMBL/GenBank/DDBJ databases">
        <title>High-quality draft genome sequence of Kocuria marina SO9-6, an actinobacterium isolated from a copper mine.</title>
        <authorList>
            <person name="Castro D.B."/>
            <person name="Pereira L.B."/>
            <person name="Silva M.V."/>
            <person name="Silva B.P."/>
            <person name="Zanardi B.R."/>
            <person name="Carlos C."/>
            <person name="Belgini D.R."/>
            <person name="Limache E.G."/>
            <person name="Lacerda G.V."/>
            <person name="Nery M.B."/>
            <person name="Gomes M.B."/>
            <person name="Souza S."/>
            <person name="Silva T.M."/>
            <person name="Rodrigues V.D."/>
            <person name="Paulino L.C."/>
            <person name="Vicentini R."/>
            <person name="Ferraz L.F."/>
            <person name="Ottoboni L.M."/>
        </authorList>
    </citation>
    <scope>NUCLEOTIDE SEQUENCE [LARGE SCALE GENOMIC DNA]</scope>
    <source>
        <strain evidence="2 3">SO9-6</strain>
    </source>
</reference>